<evidence type="ECO:0000313" key="2">
    <source>
        <dbReference type="EMBL" id="AXX92139.1"/>
    </source>
</evidence>
<gene>
    <name evidence="2" type="ORF">AMOL_1157</name>
    <name evidence="3" type="ORF">CPU12_00910</name>
</gene>
<organism evidence="3 4">
    <name type="scientific">Malaciobacter molluscorum LMG 25693</name>
    <dbReference type="NCBI Taxonomy" id="870501"/>
    <lineage>
        <taxon>Bacteria</taxon>
        <taxon>Pseudomonadati</taxon>
        <taxon>Campylobacterota</taxon>
        <taxon>Epsilonproteobacteria</taxon>
        <taxon>Campylobacterales</taxon>
        <taxon>Arcobacteraceae</taxon>
        <taxon>Malaciobacter</taxon>
    </lineage>
</organism>
<reference evidence="3 4" key="1">
    <citation type="submission" date="2017-09" db="EMBL/GenBank/DDBJ databases">
        <title>Arcobacter canalis sp. nov., a new species isolated from a water canal contaminated with urban sewage.</title>
        <authorList>
            <person name="Perez-Cataluna A."/>
            <person name="Salas-Masso N."/>
            <person name="Figueras M.J."/>
        </authorList>
    </citation>
    <scope>NUCLEOTIDE SEQUENCE [LARGE SCALE GENOMIC DNA]</scope>
    <source>
        <strain evidence="3 4">F98-3</strain>
    </source>
</reference>
<dbReference type="AlphaFoldDB" id="A0A2G1DLI5"/>
<keyword evidence="1" id="KW-0812">Transmembrane</keyword>
<proteinExistence type="predicted"/>
<protein>
    <submittedName>
        <fullName evidence="2">Membrane protein</fullName>
    </submittedName>
</protein>
<feature type="transmembrane region" description="Helical" evidence="1">
    <location>
        <begin position="50"/>
        <end position="74"/>
    </location>
</feature>
<dbReference type="Proteomes" id="UP000262712">
    <property type="component" value="Chromosome"/>
</dbReference>
<accession>A0A2G1DLI5</accession>
<dbReference type="RefSeq" id="WP_099341184.1">
    <property type="nucleotide sequence ID" value="NZ_CP032098.1"/>
</dbReference>
<feature type="transmembrane region" description="Helical" evidence="1">
    <location>
        <begin position="128"/>
        <end position="149"/>
    </location>
</feature>
<keyword evidence="4" id="KW-1185">Reference proteome</keyword>
<evidence type="ECO:0000313" key="5">
    <source>
        <dbReference type="Proteomes" id="UP000262712"/>
    </source>
</evidence>
<keyword evidence="1" id="KW-1133">Transmembrane helix</keyword>
<reference evidence="2 5" key="2">
    <citation type="submission" date="2018-08" db="EMBL/GenBank/DDBJ databases">
        <title>Complete genome of the Arcobacter molluscorum type strain LMG 25693.</title>
        <authorList>
            <person name="Miller W.G."/>
            <person name="Yee E."/>
            <person name="Bono J.L."/>
        </authorList>
    </citation>
    <scope>NUCLEOTIDE SEQUENCE [LARGE SCALE GENOMIC DNA]</scope>
    <source>
        <strain evidence="2 5">CECT 7696</strain>
    </source>
</reference>
<evidence type="ECO:0000313" key="3">
    <source>
        <dbReference type="EMBL" id="PHO19368.1"/>
    </source>
</evidence>
<name>A0A2G1DLI5_9BACT</name>
<evidence type="ECO:0000256" key="1">
    <source>
        <dbReference type="SAM" id="Phobius"/>
    </source>
</evidence>
<feature type="transmembrane region" description="Helical" evidence="1">
    <location>
        <begin position="7"/>
        <end position="30"/>
    </location>
</feature>
<dbReference type="EMBL" id="NXFY01000001">
    <property type="protein sequence ID" value="PHO19368.1"/>
    <property type="molecule type" value="Genomic_DNA"/>
</dbReference>
<keyword evidence="1" id="KW-0472">Membrane</keyword>
<sequence length="154" mass="17368">MYWLRIISATILAAVIGFLIHVLYGQGIAIEYVQNAAENGRLNDVIMQPYPTWLISVASFTALIPAFGKVFVYILIQDKLPSKNKIFKGAIFGILLLFVSDDLFRMPIMNIITGNPIDVVFIQSLEKWIIYPLMGIFIAILAPKQLFFISNKVD</sequence>
<dbReference type="KEGG" id="amol:AMOL_1157"/>
<evidence type="ECO:0000313" key="4">
    <source>
        <dbReference type="Proteomes" id="UP000221222"/>
    </source>
</evidence>
<feature type="transmembrane region" description="Helical" evidence="1">
    <location>
        <begin position="86"/>
        <end position="108"/>
    </location>
</feature>
<dbReference type="Proteomes" id="UP000221222">
    <property type="component" value="Unassembled WGS sequence"/>
</dbReference>
<dbReference type="EMBL" id="CP032098">
    <property type="protein sequence ID" value="AXX92139.1"/>
    <property type="molecule type" value="Genomic_DNA"/>
</dbReference>